<dbReference type="PANTHER" id="PTHR43874">
    <property type="entry name" value="TWO-COMPONENT RESPONSE REGULATOR"/>
    <property type="match status" value="1"/>
</dbReference>
<evidence type="ECO:0000313" key="10">
    <source>
        <dbReference type="Proteomes" id="UP001341840"/>
    </source>
</evidence>
<dbReference type="SUPFAM" id="SSF52172">
    <property type="entry name" value="CheY-like"/>
    <property type="match status" value="1"/>
</dbReference>
<reference evidence="9 10" key="1">
    <citation type="journal article" date="2023" name="Plants (Basel)">
        <title>Bridging the Gap: Combining Genomics and Transcriptomics Approaches to Understand Stylosanthes scabra, an Orphan Legume from the Brazilian Caatinga.</title>
        <authorList>
            <person name="Ferreira-Neto J.R.C."/>
            <person name="da Silva M.D."/>
            <person name="Binneck E."/>
            <person name="de Melo N.F."/>
            <person name="da Silva R.H."/>
            <person name="de Melo A.L.T.M."/>
            <person name="Pandolfi V."/>
            <person name="Bustamante F.O."/>
            <person name="Brasileiro-Vidal A.C."/>
            <person name="Benko-Iseppon A.M."/>
        </authorList>
    </citation>
    <scope>NUCLEOTIDE SEQUENCE [LARGE SCALE GENOMIC DNA]</scope>
    <source>
        <tissue evidence="9">Leaves</tissue>
    </source>
</reference>
<dbReference type="Gene3D" id="1.10.10.60">
    <property type="entry name" value="Homeodomain-like"/>
    <property type="match status" value="1"/>
</dbReference>
<dbReference type="InterPro" id="IPR045279">
    <property type="entry name" value="ARR-like"/>
</dbReference>
<proteinExistence type="predicted"/>
<evidence type="ECO:0000256" key="1">
    <source>
        <dbReference type="ARBA" id="ARBA00004123"/>
    </source>
</evidence>
<dbReference type="Proteomes" id="UP001341840">
    <property type="component" value="Unassembled WGS sequence"/>
</dbReference>
<evidence type="ECO:0000256" key="4">
    <source>
        <dbReference type="ARBA" id="ARBA00023163"/>
    </source>
</evidence>
<keyword evidence="3" id="KW-0805">Transcription regulation</keyword>
<dbReference type="EMBL" id="JASCZI010181283">
    <property type="protein sequence ID" value="MED6180952.1"/>
    <property type="molecule type" value="Genomic_DNA"/>
</dbReference>
<accession>A0ABU6W535</accession>
<dbReference type="Gene3D" id="3.40.50.2300">
    <property type="match status" value="1"/>
</dbReference>
<comment type="caution">
    <text evidence="6">Lacks conserved residue(s) required for the propagation of feature annotation.</text>
</comment>
<evidence type="ECO:0000256" key="6">
    <source>
        <dbReference type="PROSITE-ProRule" id="PRU00169"/>
    </source>
</evidence>
<evidence type="ECO:0000313" key="9">
    <source>
        <dbReference type="EMBL" id="MED6180952.1"/>
    </source>
</evidence>
<evidence type="ECO:0000256" key="5">
    <source>
        <dbReference type="ARBA" id="ARBA00023242"/>
    </source>
</evidence>
<evidence type="ECO:0000259" key="8">
    <source>
        <dbReference type="PROSITE" id="PS50110"/>
    </source>
</evidence>
<dbReference type="PROSITE" id="PS50110">
    <property type="entry name" value="RESPONSE_REGULATORY"/>
    <property type="match status" value="1"/>
</dbReference>
<name>A0ABU6W535_9FABA</name>
<dbReference type="CDD" id="cd17584">
    <property type="entry name" value="REC_typeB_ARR-like"/>
    <property type="match status" value="1"/>
</dbReference>
<keyword evidence="2" id="KW-0902">Two-component regulatory system</keyword>
<keyword evidence="10" id="KW-1185">Reference proteome</keyword>
<keyword evidence="4" id="KW-0804">Transcription</keyword>
<keyword evidence="5" id="KW-0539">Nucleus</keyword>
<organism evidence="9 10">
    <name type="scientific">Stylosanthes scabra</name>
    <dbReference type="NCBI Taxonomy" id="79078"/>
    <lineage>
        <taxon>Eukaryota</taxon>
        <taxon>Viridiplantae</taxon>
        <taxon>Streptophyta</taxon>
        <taxon>Embryophyta</taxon>
        <taxon>Tracheophyta</taxon>
        <taxon>Spermatophyta</taxon>
        <taxon>Magnoliopsida</taxon>
        <taxon>eudicotyledons</taxon>
        <taxon>Gunneridae</taxon>
        <taxon>Pentapetalae</taxon>
        <taxon>rosids</taxon>
        <taxon>fabids</taxon>
        <taxon>Fabales</taxon>
        <taxon>Fabaceae</taxon>
        <taxon>Papilionoideae</taxon>
        <taxon>50 kb inversion clade</taxon>
        <taxon>dalbergioids sensu lato</taxon>
        <taxon>Dalbergieae</taxon>
        <taxon>Pterocarpus clade</taxon>
        <taxon>Stylosanthes</taxon>
    </lineage>
</organism>
<feature type="domain" description="Response regulatory" evidence="8">
    <location>
        <begin position="15"/>
        <end position="128"/>
    </location>
</feature>
<evidence type="ECO:0000256" key="3">
    <source>
        <dbReference type="ARBA" id="ARBA00023015"/>
    </source>
</evidence>
<feature type="region of interest" description="Disordered" evidence="7">
    <location>
        <begin position="138"/>
        <end position="157"/>
    </location>
</feature>
<dbReference type="SMART" id="SM00448">
    <property type="entry name" value="REC"/>
    <property type="match status" value="1"/>
</dbReference>
<protein>
    <recommendedName>
        <fullName evidence="8">Response regulatory domain-containing protein</fullName>
    </recommendedName>
</protein>
<dbReference type="SUPFAM" id="SSF46689">
    <property type="entry name" value="Homeodomain-like"/>
    <property type="match status" value="1"/>
</dbReference>
<comment type="caution">
    <text evidence="9">The sequence shown here is derived from an EMBL/GenBank/DDBJ whole genome shotgun (WGS) entry which is preliminary data.</text>
</comment>
<comment type="subcellular location">
    <subcellularLocation>
        <location evidence="1">Nucleus</location>
    </subcellularLocation>
</comment>
<sequence>MDYGNKYIVPIPGIKILVVDCDLTSLASASKMLRILGYEVVTATLASDALSIMEKNKLHLVLMEIHLPDMETFELIDKIRESYGIPSLIMTADEDKASISKALSKGAKHYFIKPLLISDLKGLWQFAFSILNKNQPWKPLNNNSNNNSNGKEQELAEPVVQKRRRIRWTDHLHRKFMEAVILAGHGAGPKKIHEYMNVPGITRQHVSSYLQKYRQLLKEQGNQIQYQKKRLSLSSDSNLGSSQPNDLFRCEPVQFLGTPAYFPSTEIPVVHEPAFSQNQLFPGTLVQGEMNGYGVESVDFSQVESFTDGSVFDEDQLFSNPDFEAMMTYFTSWSQLLELQDTSYDMSSMDYTAANRELHCSILFDNDMCEQFPSELPFPSMPSGNVDDEIFNISEETEKVCDEDLDTWLKSL</sequence>
<dbReference type="InterPro" id="IPR006447">
    <property type="entry name" value="Myb_dom_plants"/>
</dbReference>
<dbReference type="InterPro" id="IPR009057">
    <property type="entry name" value="Homeodomain-like_sf"/>
</dbReference>
<dbReference type="Pfam" id="PF00072">
    <property type="entry name" value="Response_reg"/>
    <property type="match status" value="1"/>
</dbReference>
<dbReference type="InterPro" id="IPR011006">
    <property type="entry name" value="CheY-like_superfamily"/>
</dbReference>
<evidence type="ECO:0000256" key="2">
    <source>
        <dbReference type="ARBA" id="ARBA00023012"/>
    </source>
</evidence>
<dbReference type="PANTHER" id="PTHR43874:SF58">
    <property type="entry name" value="TWO-COMPONENT RESPONSE REGULATOR-LIKE APRR8-RELATED"/>
    <property type="match status" value="1"/>
</dbReference>
<dbReference type="InterPro" id="IPR001789">
    <property type="entry name" value="Sig_transdc_resp-reg_receiver"/>
</dbReference>
<evidence type="ECO:0000256" key="7">
    <source>
        <dbReference type="SAM" id="MobiDB-lite"/>
    </source>
</evidence>
<dbReference type="NCBIfam" id="TIGR01557">
    <property type="entry name" value="myb_SHAQKYF"/>
    <property type="match status" value="1"/>
</dbReference>
<gene>
    <name evidence="9" type="ORF">PIB30_014931</name>
</gene>